<gene>
    <name evidence="5" type="ORF">ACFOHH_13475</name>
</gene>
<dbReference type="CDD" id="cd01948">
    <property type="entry name" value="EAL"/>
    <property type="match status" value="1"/>
</dbReference>
<dbReference type="PROSITE" id="PS50883">
    <property type="entry name" value="EAL"/>
    <property type="match status" value="1"/>
</dbReference>
<dbReference type="Gene3D" id="3.20.20.450">
    <property type="entry name" value="EAL domain"/>
    <property type="match status" value="1"/>
</dbReference>
<dbReference type="SUPFAM" id="SSF55073">
    <property type="entry name" value="Nucleotide cyclase"/>
    <property type="match status" value="1"/>
</dbReference>
<dbReference type="PANTHER" id="PTHR33121">
    <property type="entry name" value="CYCLIC DI-GMP PHOSPHODIESTERASE PDEF"/>
    <property type="match status" value="1"/>
</dbReference>
<dbReference type="EMBL" id="JBHRSP010000020">
    <property type="protein sequence ID" value="MFC3074118.1"/>
    <property type="molecule type" value="Genomic_DNA"/>
</dbReference>
<feature type="domain" description="CBS" evidence="4">
    <location>
        <begin position="279"/>
        <end position="341"/>
    </location>
</feature>
<dbReference type="PANTHER" id="PTHR33121:SF76">
    <property type="entry name" value="SIGNALING PROTEIN"/>
    <property type="match status" value="1"/>
</dbReference>
<dbReference type="InterPro" id="IPR001633">
    <property type="entry name" value="EAL_dom"/>
</dbReference>
<reference evidence="6" key="1">
    <citation type="journal article" date="2019" name="Int. J. Syst. Evol. Microbiol.">
        <title>The Global Catalogue of Microorganisms (GCM) 10K type strain sequencing project: providing services to taxonomists for standard genome sequencing and annotation.</title>
        <authorList>
            <consortium name="The Broad Institute Genomics Platform"/>
            <consortium name="The Broad Institute Genome Sequencing Center for Infectious Disease"/>
            <person name="Wu L."/>
            <person name="Ma J."/>
        </authorList>
    </citation>
    <scope>NUCLEOTIDE SEQUENCE [LARGE SCALE GENOMIC DNA]</scope>
    <source>
        <strain evidence="6">KCTC 52677</strain>
    </source>
</reference>
<dbReference type="Proteomes" id="UP001595377">
    <property type="component" value="Unassembled WGS sequence"/>
</dbReference>
<organism evidence="5 6">
    <name type="scientific">Shinella pollutisoli</name>
    <dbReference type="NCBI Taxonomy" id="2250594"/>
    <lineage>
        <taxon>Bacteria</taxon>
        <taxon>Pseudomonadati</taxon>
        <taxon>Pseudomonadota</taxon>
        <taxon>Alphaproteobacteria</taxon>
        <taxon>Hyphomicrobiales</taxon>
        <taxon>Rhizobiaceae</taxon>
        <taxon>Shinella</taxon>
    </lineage>
</organism>
<keyword evidence="6" id="KW-1185">Reference proteome</keyword>
<dbReference type="RefSeq" id="WP_257315111.1">
    <property type="nucleotide sequence ID" value="NZ_JANFDG010000009.1"/>
</dbReference>
<keyword evidence="1" id="KW-0129">CBS domain</keyword>
<sequence>MAAAELIALRRFADGEIVTLAKLVIETAFQPIVEAATGAVFGYESLMRGFDRLGFRSPLDLIDRAHEAGQLLALEHAVNSRAIAAFAALPDFRSRTLFINLDSRLVPAGASLIDRLAGHLARAGIPASSICFEISERFDNDTLPEFSALVQKLRLSGFKLAIDDFGVGHNGLKLLCDHPVDYLKIDRHFISGMEADARKRHLVRNTVNAAHVLGIRVIAEGVETEAEFVAAREAGCDLVQGWFVSRPVTDVSLLSPVYAHVARAGGSRRSSHAFDSILIRREIEHLPVLRESESLDSVFECFRRDPRRTFFPVLNANDEPRGILHEYHVKQLSYHPFGRDLLKNKLYEKSISHFVTAAPIADLDTPAEQLLDVFTGMGGNECVILTENMRYAGILSASSLLKIINEKRLRAAEDQNPLTGLPGNRSIRDYLQDRALDGDQCRCFCYFDFDNFKPFNDHYGFQKGDVALTLFASLLRRDFVGEDVFVGHVGGDDFFAGVSGWSVAAVRETLEELLADFAREAAALYTPEDRQAGAIRGHDRAGQPSAFPLMRCSAAVLVVPEGEVIGDPGQISVRIAALKGAAKASGSGLVISALPDIPAQDCRRAG</sequence>
<feature type="domain" description="EAL" evidence="2">
    <location>
        <begin position="9"/>
        <end position="261"/>
    </location>
</feature>
<proteinExistence type="predicted"/>
<dbReference type="Pfam" id="PF00563">
    <property type="entry name" value="EAL"/>
    <property type="match status" value="1"/>
</dbReference>
<comment type="caution">
    <text evidence="5">The sequence shown here is derived from an EMBL/GenBank/DDBJ whole genome shotgun (WGS) entry which is preliminary data.</text>
</comment>
<dbReference type="SMART" id="SM00267">
    <property type="entry name" value="GGDEF"/>
    <property type="match status" value="1"/>
</dbReference>
<evidence type="ECO:0000313" key="5">
    <source>
        <dbReference type="EMBL" id="MFC3074118.1"/>
    </source>
</evidence>
<evidence type="ECO:0000259" key="2">
    <source>
        <dbReference type="PROSITE" id="PS50883"/>
    </source>
</evidence>
<dbReference type="SMART" id="SM00052">
    <property type="entry name" value="EAL"/>
    <property type="match status" value="1"/>
</dbReference>
<dbReference type="InterPro" id="IPR043128">
    <property type="entry name" value="Rev_trsase/Diguanyl_cyclase"/>
</dbReference>
<evidence type="ECO:0000259" key="4">
    <source>
        <dbReference type="PROSITE" id="PS51371"/>
    </source>
</evidence>
<dbReference type="InterPro" id="IPR029787">
    <property type="entry name" value="Nucleotide_cyclase"/>
</dbReference>
<dbReference type="NCBIfam" id="TIGR00254">
    <property type="entry name" value="GGDEF"/>
    <property type="match status" value="1"/>
</dbReference>
<feature type="domain" description="GGDEF" evidence="3">
    <location>
        <begin position="440"/>
        <end position="578"/>
    </location>
</feature>
<dbReference type="Gene3D" id="3.30.70.270">
    <property type="match status" value="1"/>
</dbReference>
<dbReference type="InterPro" id="IPR000160">
    <property type="entry name" value="GGDEF_dom"/>
</dbReference>
<protein>
    <submittedName>
        <fullName evidence="5">EAL domain-containing protein</fullName>
    </submittedName>
</protein>
<dbReference type="Pfam" id="PF00990">
    <property type="entry name" value="GGDEF"/>
    <property type="match status" value="1"/>
</dbReference>
<dbReference type="SUPFAM" id="SSF54631">
    <property type="entry name" value="CBS-domain pair"/>
    <property type="match status" value="1"/>
</dbReference>
<dbReference type="InterPro" id="IPR050706">
    <property type="entry name" value="Cyclic-di-GMP_PDE-like"/>
</dbReference>
<name>A0ABV7DI39_9HYPH</name>
<dbReference type="InterPro" id="IPR000644">
    <property type="entry name" value="CBS_dom"/>
</dbReference>
<evidence type="ECO:0000313" key="6">
    <source>
        <dbReference type="Proteomes" id="UP001595377"/>
    </source>
</evidence>
<dbReference type="CDD" id="cd01949">
    <property type="entry name" value="GGDEF"/>
    <property type="match status" value="1"/>
</dbReference>
<dbReference type="InterPro" id="IPR035919">
    <property type="entry name" value="EAL_sf"/>
</dbReference>
<dbReference type="SUPFAM" id="SSF141868">
    <property type="entry name" value="EAL domain-like"/>
    <property type="match status" value="1"/>
</dbReference>
<evidence type="ECO:0000259" key="3">
    <source>
        <dbReference type="PROSITE" id="PS50887"/>
    </source>
</evidence>
<dbReference type="PROSITE" id="PS50887">
    <property type="entry name" value="GGDEF"/>
    <property type="match status" value="1"/>
</dbReference>
<dbReference type="InterPro" id="IPR046342">
    <property type="entry name" value="CBS_dom_sf"/>
</dbReference>
<dbReference type="PROSITE" id="PS51371">
    <property type="entry name" value="CBS"/>
    <property type="match status" value="1"/>
</dbReference>
<evidence type="ECO:0000256" key="1">
    <source>
        <dbReference type="PROSITE-ProRule" id="PRU00703"/>
    </source>
</evidence>
<accession>A0ABV7DI39</accession>